<evidence type="ECO:0000256" key="5">
    <source>
        <dbReference type="ARBA" id="ARBA00023136"/>
    </source>
</evidence>
<comment type="similarity">
    <text evidence="2">Belongs to the drug/metabolite transporter (DMT) superfamily. 10 TMS drug/metabolite exporter (DME) (TC 2.A.7.3) family.</text>
</comment>
<keyword evidence="3 6" id="KW-0812">Transmembrane</keyword>
<keyword evidence="4 6" id="KW-1133">Transmembrane helix</keyword>
<dbReference type="GO" id="GO:0016020">
    <property type="term" value="C:membrane"/>
    <property type="evidence" value="ECO:0007669"/>
    <property type="project" value="UniProtKB-SubCell"/>
</dbReference>
<proteinExistence type="inferred from homology"/>
<dbReference type="PANTHER" id="PTHR22911:SF6">
    <property type="entry name" value="SOLUTE CARRIER FAMILY 35 MEMBER G1"/>
    <property type="match status" value="1"/>
</dbReference>
<evidence type="ECO:0000313" key="8">
    <source>
        <dbReference type="EMBL" id="SMO90278.1"/>
    </source>
</evidence>
<sequence length="310" mass="32885">MQRMQLSGIHMMVIATACFTLNDTALKLAMAEIPPFQALFMRGIGVVVLGMVLLRPFGLRRAARMMLEPQVQARNFFELLAALGFVFGLAHAPIADLTALGQTSPLILLLGAVAFFDEKLRPAQMGLIVAAFMGALLVAQPGLSGFSPYSLLGLWAAVAVAARDLLGRRIRPEVPGLVIAVGAGAMEVMGAGIAGALTESWVVPSAGTLLLTLISSAFLMTAHWLIVRIYRVSHVTAVAPFLYAATVWALLSGWLVFGSVPNELALVGMLVIVTTGGALVAPEFWARRRSAPKGGLATRAIRLMSRGLRA</sequence>
<evidence type="ECO:0000313" key="9">
    <source>
        <dbReference type="Proteomes" id="UP000319014"/>
    </source>
</evidence>
<feature type="transmembrane region" description="Helical" evidence="6">
    <location>
        <begin position="149"/>
        <end position="166"/>
    </location>
</feature>
<evidence type="ECO:0000256" key="4">
    <source>
        <dbReference type="ARBA" id="ARBA00022989"/>
    </source>
</evidence>
<feature type="domain" description="EamA" evidence="7">
    <location>
        <begin position="7"/>
        <end position="138"/>
    </location>
</feature>
<evidence type="ECO:0000256" key="2">
    <source>
        <dbReference type="ARBA" id="ARBA00009853"/>
    </source>
</evidence>
<feature type="transmembrane region" description="Helical" evidence="6">
    <location>
        <begin position="99"/>
        <end position="116"/>
    </location>
</feature>
<dbReference type="PANTHER" id="PTHR22911">
    <property type="entry name" value="ACYL-MALONYL CONDENSING ENZYME-RELATED"/>
    <property type="match status" value="1"/>
</dbReference>
<dbReference type="InterPro" id="IPR000620">
    <property type="entry name" value="EamA_dom"/>
</dbReference>
<evidence type="ECO:0000256" key="3">
    <source>
        <dbReference type="ARBA" id="ARBA00022692"/>
    </source>
</evidence>
<dbReference type="SUPFAM" id="SSF103481">
    <property type="entry name" value="Multidrug resistance efflux transporter EmrE"/>
    <property type="match status" value="2"/>
</dbReference>
<feature type="transmembrane region" description="Helical" evidence="6">
    <location>
        <begin position="35"/>
        <end position="54"/>
    </location>
</feature>
<keyword evidence="9" id="KW-1185">Reference proteome</keyword>
<feature type="transmembrane region" description="Helical" evidence="6">
    <location>
        <begin position="264"/>
        <end position="286"/>
    </location>
</feature>
<feature type="transmembrane region" description="Helical" evidence="6">
    <location>
        <begin position="238"/>
        <end position="258"/>
    </location>
</feature>
<dbReference type="Proteomes" id="UP000319014">
    <property type="component" value="Unassembled WGS sequence"/>
</dbReference>
<reference evidence="8 9" key="1">
    <citation type="submission" date="2017-05" db="EMBL/GenBank/DDBJ databases">
        <authorList>
            <person name="Varghese N."/>
            <person name="Submissions S."/>
        </authorList>
    </citation>
    <scope>NUCLEOTIDE SEQUENCE [LARGE SCALE GENOMIC DNA]</scope>
    <source>
        <strain evidence="8 9">DSM 100094</strain>
    </source>
</reference>
<evidence type="ECO:0000259" key="7">
    <source>
        <dbReference type="Pfam" id="PF00892"/>
    </source>
</evidence>
<protein>
    <submittedName>
        <fullName evidence="8">EamA-like transporter family protein</fullName>
    </submittedName>
</protein>
<feature type="transmembrane region" description="Helical" evidence="6">
    <location>
        <begin position="203"/>
        <end position="226"/>
    </location>
</feature>
<evidence type="ECO:0000256" key="1">
    <source>
        <dbReference type="ARBA" id="ARBA00004141"/>
    </source>
</evidence>
<organism evidence="8 9">
    <name type="scientific">Paracoccus laeviglucosivorans</name>
    <dbReference type="NCBI Taxonomy" id="1197861"/>
    <lineage>
        <taxon>Bacteria</taxon>
        <taxon>Pseudomonadati</taxon>
        <taxon>Pseudomonadota</taxon>
        <taxon>Alphaproteobacteria</taxon>
        <taxon>Rhodobacterales</taxon>
        <taxon>Paracoccaceae</taxon>
        <taxon>Paracoccus</taxon>
    </lineage>
</organism>
<keyword evidence="5 6" id="KW-0472">Membrane</keyword>
<name>A0A521F247_9RHOB</name>
<dbReference type="Pfam" id="PF00892">
    <property type="entry name" value="EamA"/>
    <property type="match status" value="1"/>
</dbReference>
<dbReference type="InterPro" id="IPR037185">
    <property type="entry name" value="EmrE-like"/>
</dbReference>
<feature type="transmembrane region" description="Helical" evidence="6">
    <location>
        <begin position="123"/>
        <end position="143"/>
    </location>
</feature>
<comment type="subcellular location">
    <subcellularLocation>
        <location evidence="1">Membrane</location>
        <topology evidence="1">Multi-pass membrane protein</topology>
    </subcellularLocation>
</comment>
<accession>A0A521F247</accession>
<feature type="transmembrane region" description="Helical" evidence="6">
    <location>
        <begin position="75"/>
        <end position="93"/>
    </location>
</feature>
<dbReference type="EMBL" id="FXTK01000017">
    <property type="protein sequence ID" value="SMO90278.1"/>
    <property type="molecule type" value="Genomic_DNA"/>
</dbReference>
<dbReference type="AlphaFoldDB" id="A0A521F247"/>
<gene>
    <name evidence="8" type="ORF">SAMN06265221_11762</name>
</gene>
<dbReference type="PROSITE" id="PS51257">
    <property type="entry name" value="PROKAR_LIPOPROTEIN"/>
    <property type="match status" value="1"/>
</dbReference>
<evidence type="ECO:0000256" key="6">
    <source>
        <dbReference type="SAM" id="Phobius"/>
    </source>
</evidence>
<feature type="transmembrane region" description="Helical" evidence="6">
    <location>
        <begin position="178"/>
        <end position="197"/>
    </location>
</feature>